<gene>
    <name evidence="2" type="ORF">K402DRAFT_432146</name>
</gene>
<feature type="compositionally biased region" description="Polar residues" evidence="1">
    <location>
        <begin position="303"/>
        <end position="315"/>
    </location>
</feature>
<evidence type="ECO:0000313" key="3">
    <source>
        <dbReference type="Proteomes" id="UP000800041"/>
    </source>
</evidence>
<dbReference type="AlphaFoldDB" id="A0A6G1GY17"/>
<dbReference type="OrthoDB" id="20105at2759"/>
<feature type="compositionally biased region" description="Low complexity" evidence="1">
    <location>
        <begin position="219"/>
        <end position="230"/>
    </location>
</feature>
<protein>
    <submittedName>
        <fullName evidence="2">Uncharacterized protein</fullName>
    </submittedName>
</protein>
<feature type="compositionally biased region" description="Polar residues" evidence="1">
    <location>
        <begin position="324"/>
        <end position="333"/>
    </location>
</feature>
<name>A0A6G1GY17_9PEZI</name>
<feature type="region of interest" description="Disordered" evidence="1">
    <location>
        <begin position="22"/>
        <end position="131"/>
    </location>
</feature>
<dbReference type="EMBL" id="ML977160">
    <property type="protein sequence ID" value="KAF1985851.1"/>
    <property type="molecule type" value="Genomic_DNA"/>
</dbReference>
<feature type="region of interest" description="Disordered" evidence="1">
    <location>
        <begin position="189"/>
        <end position="208"/>
    </location>
</feature>
<reference evidence="2" key="1">
    <citation type="journal article" date="2020" name="Stud. Mycol.">
        <title>101 Dothideomycetes genomes: a test case for predicting lifestyles and emergence of pathogens.</title>
        <authorList>
            <person name="Haridas S."/>
            <person name="Albert R."/>
            <person name="Binder M."/>
            <person name="Bloem J."/>
            <person name="Labutti K."/>
            <person name="Salamov A."/>
            <person name="Andreopoulos B."/>
            <person name="Baker S."/>
            <person name="Barry K."/>
            <person name="Bills G."/>
            <person name="Bluhm B."/>
            <person name="Cannon C."/>
            <person name="Castanera R."/>
            <person name="Culley D."/>
            <person name="Daum C."/>
            <person name="Ezra D."/>
            <person name="Gonzalez J."/>
            <person name="Henrissat B."/>
            <person name="Kuo A."/>
            <person name="Liang C."/>
            <person name="Lipzen A."/>
            <person name="Lutzoni F."/>
            <person name="Magnuson J."/>
            <person name="Mondo S."/>
            <person name="Nolan M."/>
            <person name="Ohm R."/>
            <person name="Pangilinan J."/>
            <person name="Park H.-J."/>
            <person name="Ramirez L."/>
            <person name="Alfaro M."/>
            <person name="Sun H."/>
            <person name="Tritt A."/>
            <person name="Yoshinaga Y."/>
            <person name="Zwiers L.-H."/>
            <person name="Turgeon B."/>
            <person name="Goodwin S."/>
            <person name="Spatafora J."/>
            <person name="Crous P."/>
            <person name="Grigoriev I."/>
        </authorList>
    </citation>
    <scope>NUCLEOTIDE SEQUENCE</scope>
    <source>
        <strain evidence="2">CBS 113979</strain>
    </source>
</reference>
<keyword evidence="3" id="KW-1185">Reference proteome</keyword>
<feature type="compositionally biased region" description="Basic and acidic residues" evidence="1">
    <location>
        <begin position="112"/>
        <end position="131"/>
    </location>
</feature>
<feature type="region of interest" description="Disordered" evidence="1">
    <location>
        <begin position="219"/>
        <end position="275"/>
    </location>
</feature>
<dbReference type="Proteomes" id="UP000800041">
    <property type="component" value="Unassembled WGS sequence"/>
</dbReference>
<organism evidence="2 3">
    <name type="scientific">Aulographum hederae CBS 113979</name>
    <dbReference type="NCBI Taxonomy" id="1176131"/>
    <lineage>
        <taxon>Eukaryota</taxon>
        <taxon>Fungi</taxon>
        <taxon>Dikarya</taxon>
        <taxon>Ascomycota</taxon>
        <taxon>Pezizomycotina</taxon>
        <taxon>Dothideomycetes</taxon>
        <taxon>Pleosporomycetidae</taxon>
        <taxon>Aulographales</taxon>
        <taxon>Aulographaceae</taxon>
    </lineage>
</organism>
<evidence type="ECO:0000313" key="2">
    <source>
        <dbReference type="EMBL" id="KAF1985851.1"/>
    </source>
</evidence>
<accession>A0A6G1GY17</accession>
<feature type="region of interest" description="Disordered" evidence="1">
    <location>
        <begin position="289"/>
        <end position="351"/>
    </location>
</feature>
<evidence type="ECO:0000256" key="1">
    <source>
        <dbReference type="SAM" id="MobiDB-lite"/>
    </source>
</evidence>
<proteinExistence type="predicted"/>
<sequence length="351" mass="38056">MRTDDHMLLTLSQPAKAEFDYKAPHEFPPSLPPSSKYFSPKLESDHSRSLLDSARSTMSNPHRGLPPPSAITLPDPGRGPPTSLGPSLGQMPAPPTQWQGAEDSMRNWLAAKAEEDKRRQEEEKTRQESLRLEQRKIEQAMLRDSMQGGIPPHLVPMIFAGIGGANLANVSAEWLQGYAAQLQAAQQQQIPLQPQTQHSPESRRETRMISQPAGYVAPQVVPQGVPAGSPIPGQPMSAQPQPSSAYPAYGAPMSPSTRARMPPGPGPTSAPRQTTHAQLPRLTTNEMQIHQPGTAPSGPHSAHATQQQQEASSPSIYFHHWVPPTSQSGSSKDNPPATPSGKRQNRSDSPY</sequence>